<evidence type="ECO:0000256" key="6">
    <source>
        <dbReference type="ARBA" id="ARBA00022723"/>
    </source>
</evidence>
<evidence type="ECO:0000256" key="7">
    <source>
        <dbReference type="ARBA" id="ARBA00022729"/>
    </source>
</evidence>
<evidence type="ECO:0000256" key="3">
    <source>
        <dbReference type="ARBA" id="ARBA00013773"/>
    </source>
</evidence>
<keyword evidence="8 12" id="KW-0574">Periplasm</keyword>
<comment type="similarity">
    <text evidence="2 12">Belongs to the NapB family.</text>
</comment>
<feature type="binding site" description="axial binding residue" evidence="14">
    <location>
        <position position="123"/>
    </location>
    <ligand>
        <name>heme c</name>
        <dbReference type="ChEBI" id="CHEBI:61717"/>
        <label>2</label>
    </ligand>
    <ligandPart>
        <name>Fe</name>
        <dbReference type="ChEBI" id="CHEBI:18248"/>
    </ligandPart>
</feature>
<evidence type="ECO:0000256" key="8">
    <source>
        <dbReference type="ARBA" id="ARBA00022764"/>
    </source>
</evidence>
<dbReference type="SUPFAM" id="SSF48695">
    <property type="entry name" value="Multiheme cytochromes"/>
    <property type="match status" value="1"/>
</dbReference>
<evidence type="ECO:0000256" key="12">
    <source>
        <dbReference type="PIRNR" id="PIRNR006105"/>
    </source>
</evidence>
<dbReference type="PANTHER" id="PTHR38604:SF1">
    <property type="entry name" value="PERIPLASMIC NITRATE REDUCTASE, ELECTRON TRANSFER SUBUNIT"/>
    <property type="match status" value="1"/>
</dbReference>
<dbReference type="Pfam" id="PF03892">
    <property type="entry name" value="NapB"/>
    <property type="match status" value="1"/>
</dbReference>
<evidence type="ECO:0000256" key="9">
    <source>
        <dbReference type="ARBA" id="ARBA00022982"/>
    </source>
</evidence>
<evidence type="ECO:0000256" key="1">
    <source>
        <dbReference type="ARBA" id="ARBA00004418"/>
    </source>
</evidence>
<feature type="binding site" description="axial binding residue" evidence="14">
    <location>
        <position position="105"/>
    </location>
    <ligand>
        <name>heme c</name>
        <dbReference type="ChEBI" id="CHEBI:61717"/>
        <label>2</label>
    </ligand>
    <ligandPart>
        <name>Fe</name>
        <dbReference type="ChEBI" id="CHEBI:18248"/>
    </ligandPart>
</feature>
<protein>
    <recommendedName>
        <fullName evidence="3 12">Periplasmic nitrate reductase, electron transfer subunit</fullName>
    </recommendedName>
    <alternativeName>
        <fullName evidence="11 12">Diheme cytochrome c NapB</fullName>
    </alternativeName>
</protein>
<evidence type="ECO:0000256" key="4">
    <source>
        <dbReference type="ARBA" id="ARBA00022448"/>
    </source>
</evidence>
<dbReference type="GO" id="GO:0042597">
    <property type="term" value="C:periplasmic space"/>
    <property type="evidence" value="ECO:0007669"/>
    <property type="project" value="UniProtKB-SubCell"/>
</dbReference>
<name>A0A1S6HRA0_9GAMM</name>
<dbReference type="EMBL" id="CP014782">
    <property type="protein sequence ID" value="AQS38021.1"/>
    <property type="molecule type" value="Genomic_DNA"/>
</dbReference>
<keyword evidence="5 13" id="KW-0349">Heme</keyword>
<comment type="function">
    <text evidence="12">Electron transfer subunit of the periplasmic nitrate reductase complex NapAB.</text>
</comment>
<feature type="binding site" description="covalent" evidence="13">
    <location>
        <position position="84"/>
    </location>
    <ligand>
        <name>heme c</name>
        <dbReference type="ChEBI" id="CHEBI:61717"/>
        <label>1</label>
    </ligand>
</feature>
<gene>
    <name evidence="16" type="ORF">Sps_02873</name>
</gene>
<feature type="signal peptide" evidence="15">
    <location>
        <begin position="1"/>
        <end position="22"/>
    </location>
</feature>
<feature type="binding site" description="covalent" evidence="13">
    <location>
        <position position="122"/>
    </location>
    <ligand>
        <name>heme c</name>
        <dbReference type="ChEBI" id="CHEBI:61717"/>
        <label>2</label>
    </ligand>
</feature>
<feature type="binding site" description="axial binding residue" evidence="14">
    <location>
        <position position="71"/>
    </location>
    <ligand>
        <name>heme c</name>
        <dbReference type="ChEBI" id="CHEBI:61717"/>
        <label>1</label>
    </ligand>
    <ligandPart>
        <name>Fe</name>
        <dbReference type="ChEBI" id="CHEBI:18248"/>
    </ligandPart>
</feature>
<comment type="subcellular location">
    <subcellularLocation>
        <location evidence="1 12">Periplasm</location>
    </subcellularLocation>
</comment>
<keyword evidence="7 15" id="KW-0732">Signal</keyword>
<dbReference type="PIRSF" id="PIRSF006105">
    <property type="entry name" value="NapB"/>
    <property type="match status" value="1"/>
</dbReference>
<keyword evidence="17" id="KW-1185">Reference proteome</keyword>
<comment type="subunit">
    <text evidence="12">Component of the periplasmic nitrate reductase NapAB complex composed of NapA and NapB.</text>
</comment>
<dbReference type="GO" id="GO:0009061">
    <property type="term" value="P:anaerobic respiration"/>
    <property type="evidence" value="ECO:0007669"/>
    <property type="project" value="InterPro"/>
</dbReference>
<keyword evidence="9 12" id="KW-0249">Electron transport</keyword>
<feature type="binding site" description="axial binding residue" evidence="14">
    <location>
        <position position="88"/>
    </location>
    <ligand>
        <name>heme c</name>
        <dbReference type="ChEBI" id="CHEBI:61717"/>
        <label>1</label>
    </ligand>
    <ligandPart>
        <name>Fe</name>
        <dbReference type="ChEBI" id="CHEBI:18248"/>
    </ligandPart>
</feature>
<feature type="chain" id="PRO_5012029074" description="Periplasmic nitrate reductase, electron transfer subunit" evidence="15">
    <location>
        <begin position="23"/>
        <end position="141"/>
    </location>
</feature>
<sequence>MKKLLTTVAMLFMLNACSGQQADTQADPVNISSLGQSEITAVRAADAMPTYPNRGKSIERTFVHQPPLIPHKAEYPINMKKNSCMNCHSPAKAKRMKATEIDASHLLADSKLNKHYYNCSQCHVPQADNKQQLIENDFSNK</sequence>
<proteinExistence type="inferred from homology"/>
<evidence type="ECO:0000256" key="13">
    <source>
        <dbReference type="PIRSR" id="PIRSR006105-1"/>
    </source>
</evidence>
<dbReference type="GO" id="GO:0046872">
    <property type="term" value="F:metal ion binding"/>
    <property type="evidence" value="ECO:0007669"/>
    <property type="project" value="UniProtKB-KW"/>
</dbReference>
<dbReference type="STRING" id="225848.Sps_02873"/>
<evidence type="ECO:0000256" key="2">
    <source>
        <dbReference type="ARBA" id="ARBA00007368"/>
    </source>
</evidence>
<evidence type="ECO:0000256" key="10">
    <source>
        <dbReference type="ARBA" id="ARBA00023004"/>
    </source>
</evidence>
<evidence type="ECO:0000313" key="17">
    <source>
        <dbReference type="Proteomes" id="UP000189545"/>
    </source>
</evidence>
<keyword evidence="6 14" id="KW-0479">Metal-binding</keyword>
<evidence type="ECO:0000256" key="15">
    <source>
        <dbReference type="SAM" id="SignalP"/>
    </source>
</evidence>
<dbReference type="OrthoDB" id="13290at2"/>
<reference evidence="16 17" key="1">
    <citation type="submission" date="2016-03" db="EMBL/GenBank/DDBJ databases">
        <title>Complete genome sequence of Shewanella psychrophila WP2, a deep sea bacterium isolated from west Pacific sediment.</title>
        <authorList>
            <person name="Xu G."/>
            <person name="Jian H."/>
        </authorList>
    </citation>
    <scope>NUCLEOTIDE SEQUENCE [LARGE SCALE GENOMIC DNA]</scope>
    <source>
        <strain evidence="16 17">WP2</strain>
    </source>
</reference>
<comment type="PTM">
    <text evidence="13">Binds 2 heme C groups per subunit.</text>
</comment>
<dbReference type="RefSeq" id="WP_077753120.1">
    <property type="nucleotide sequence ID" value="NZ_CP014782.1"/>
</dbReference>
<feature type="binding site" description="covalent" evidence="13">
    <location>
        <position position="119"/>
    </location>
    <ligand>
        <name>heme c</name>
        <dbReference type="ChEBI" id="CHEBI:61717"/>
        <label>2</label>
    </ligand>
</feature>
<evidence type="ECO:0000256" key="14">
    <source>
        <dbReference type="PIRSR" id="PIRSR006105-2"/>
    </source>
</evidence>
<dbReference type="Gene3D" id="1.10.1130.10">
    <property type="entry name" value="Flavocytochrome C3, Chain A"/>
    <property type="match status" value="1"/>
</dbReference>
<dbReference type="InterPro" id="IPR036280">
    <property type="entry name" value="Multihaem_cyt_sf"/>
</dbReference>
<keyword evidence="10 14" id="KW-0408">Iron</keyword>
<dbReference type="InterPro" id="IPR005591">
    <property type="entry name" value="NapB"/>
</dbReference>
<evidence type="ECO:0000313" key="16">
    <source>
        <dbReference type="EMBL" id="AQS38021.1"/>
    </source>
</evidence>
<evidence type="ECO:0000256" key="11">
    <source>
        <dbReference type="ARBA" id="ARBA00031832"/>
    </source>
</evidence>
<feature type="binding site" description="covalent" evidence="13">
    <location>
        <position position="87"/>
    </location>
    <ligand>
        <name>heme c</name>
        <dbReference type="ChEBI" id="CHEBI:61717"/>
        <label>1</label>
    </ligand>
</feature>
<dbReference type="Proteomes" id="UP000189545">
    <property type="component" value="Chromosome"/>
</dbReference>
<keyword evidence="4 12" id="KW-0813">Transport</keyword>
<evidence type="ECO:0000256" key="5">
    <source>
        <dbReference type="ARBA" id="ARBA00022617"/>
    </source>
</evidence>
<dbReference type="KEGG" id="spsw:Sps_02873"/>
<accession>A0A1S6HRA0</accession>
<dbReference type="AlphaFoldDB" id="A0A1S6HRA0"/>
<organism evidence="16 17">
    <name type="scientific">Shewanella psychrophila</name>
    <dbReference type="NCBI Taxonomy" id="225848"/>
    <lineage>
        <taxon>Bacteria</taxon>
        <taxon>Pseudomonadati</taxon>
        <taxon>Pseudomonadota</taxon>
        <taxon>Gammaproteobacteria</taxon>
        <taxon>Alteromonadales</taxon>
        <taxon>Shewanellaceae</taxon>
        <taxon>Shewanella</taxon>
    </lineage>
</organism>
<dbReference type="PANTHER" id="PTHR38604">
    <property type="entry name" value="PERIPLASMIC NITRATE REDUCTASE, ELECTRON TRANSFER SUBUNIT"/>
    <property type="match status" value="1"/>
</dbReference>